<reference evidence="2" key="1">
    <citation type="submission" date="2023-06" db="EMBL/GenBank/DDBJ databases">
        <authorList>
            <person name="Delattre M."/>
        </authorList>
    </citation>
    <scope>NUCLEOTIDE SEQUENCE</scope>
    <source>
        <strain evidence="2">AF72</strain>
    </source>
</reference>
<dbReference type="Proteomes" id="UP001177023">
    <property type="component" value="Unassembled WGS sequence"/>
</dbReference>
<accession>A0AA36CGN2</accession>
<keyword evidence="1" id="KW-0472">Membrane</keyword>
<keyword evidence="3" id="KW-1185">Reference proteome</keyword>
<gene>
    <name evidence="2" type="ORF">MSPICULIGERA_LOCUS6280</name>
</gene>
<proteinExistence type="predicted"/>
<keyword evidence="1" id="KW-1133">Transmembrane helix</keyword>
<evidence type="ECO:0000313" key="2">
    <source>
        <dbReference type="EMBL" id="CAJ0567740.1"/>
    </source>
</evidence>
<comment type="caution">
    <text evidence="2">The sequence shown here is derived from an EMBL/GenBank/DDBJ whole genome shotgun (WGS) entry which is preliminary data.</text>
</comment>
<protein>
    <submittedName>
        <fullName evidence="2">Uncharacterized protein</fullName>
    </submittedName>
</protein>
<dbReference type="AlphaFoldDB" id="A0AA36CGN2"/>
<evidence type="ECO:0000256" key="1">
    <source>
        <dbReference type="SAM" id="Phobius"/>
    </source>
</evidence>
<feature type="transmembrane region" description="Helical" evidence="1">
    <location>
        <begin position="205"/>
        <end position="224"/>
    </location>
</feature>
<evidence type="ECO:0000313" key="3">
    <source>
        <dbReference type="Proteomes" id="UP001177023"/>
    </source>
</evidence>
<dbReference type="EMBL" id="CATQJA010001552">
    <property type="protein sequence ID" value="CAJ0567740.1"/>
    <property type="molecule type" value="Genomic_DNA"/>
</dbReference>
<feature type="non-terminal residue" evidence="2">
    <location>
        <position position="1"/>
    </location>
</feature>
<name>A0AA36CGN2_9BILA</name>
<keyword evidence="1" id="KW-0812">Transmembrane</keyword>
<sequence length="277" mass="32150">MTAIGSSQHLKSKYSTGYTLTLWLRWKKFADLKRPTKEKEIVLFEQVLREMRDEGKLPNAVTGEELKGWQHRFVVRRLDRHVRGIFPGAAIREAGESLTVSWQIPPHQDATWSVLWGKLIAMAPLHNDLLIEDYNITQCSLEDTFLDLLSHEEQKHRDPYTVYQQQSTGARYTPAPQRSLRRTARMVFARNVEEDDYELSMRGRIFLVIFLIMGIVPLVIAAYMDRSFDTRSYSLLPLPTRTKPNGYMYMQICQTDDWCQAPFLIPPIDSRILAKAS</sequence>
<organism evidence="2 3">
    <name type="scientific">Mesorhabditis spiculigera</name>
    <dbReference type="NCBI Taxonomy" id="96644"/>
    <lineage>
        <taxon>Eukaryota</taxon>
        <taxon>Metazoa</taxon>
        <taxon>Ecdysozoa</taxon>
        <taxon>Nematoda</taxon>
        <taxon>Chromadorea</taxon>
        <taxon>Rhabditida</taxon>
        <taxon>Rhabditina</taxon>
        <taxon>Rhabditomorpha</taxon>
        <taxon>Rhabditoidea</taxon>
        <taxon>Rhabditidae</taxon>
        <taxon>Mesorhabditinae</taxon>
        <taxon>Mesorhabditis</taxon>
    </lineage>
</organism>